<evidence type="ECO:0000256" key="1">
    <source>
        <dbReference type="SAM" id="Phobius"/>
    </source>
</evidence>
<sequence length="170" mass="18082">MRFSALMAIRLGPSLAYTLAATLLVSMALLHQHPASPWAWELYMTVLPAMREPVFLLLALPGMDGAVAVSLLALAALAGIYLAARPERHPRARFIHAHLALVAAGLGLVRAASAQAGLAGLSLPQLLRGDWALLPTIDSALWVALFVLVSAACLASHIAIIRRIRKGDML</sequence>
<dbReference type="AlphaFoldDB" id="A0A178YTE7"/>
<dbReference type="Proteomes" id="UP000078507">
    <property type="component" value="Unassembled WGS sequence"/>
</dbReference>
<reference evidence="2 3" key="1">
    <citation type="submission" date="2015-11" db="EMBL/GenBank/DDBJ databases">
        <title>Ensifer anhuiense sp. nov., an effective nitrogen fixation bacterium with Glycine soja.</title>
        <authorList>
            <person name="Yan H."/>
            <person name="Chen W."/>
        </authorList>
    </citation>
    <scope>NUCLEOTIDE SEQUENCE [LARGE SCALE GENOMIC DNA]</scope>
    <source>
        <strain evidence="2 3">LMG 7837</strain>
    </source>
</reference>
<proteinExistence type="predicted"/>
<comment type="caution">
    <text evidence="2">The sequence shown here is derived from an EMBL/GenBank/DDBJ whole genome shotgun (WGS) entry which is preliminary data.</text>
</comment>
<evidence type="ECO:0000313" key="3">
    <source>
        <dbReference type="Proteomes" id="UP000078507"/>
    </source>
</evidence>
<feature type="transmembrane region" description="Helical" evidence="1">
    <location>
        <begin position="54"/>
        <end position="82"/>
    </location>
</feature>
<accession>A0A178YTE7</accession>
<organism evidence="2 3">
    <name type="scientific">Sinorhizobium saheli</name>
    <dbReference type="NCBI Taxonomy" id="36856"/>
    <lineage>
        <taxon>Bacteria</taxon>
        <taxon>Pseudomonadati</taxon>
        <taxon>Pseudomonadota</taxon>
        <taxon>Alphaproteobacteria</taxon>
        <taxon>Hyphomicrobiales</taxon>
        <taxon>Rhizobiaceae</taxon>
        <taxon>Sinorhizobium/Ensifer group</taxon>
        <taxon>Sinorhizobium</taxon>
    </lineage>
</organism>
<keyword evidence="1" id="KW-0812">Transmembrane</keyword>
<feature type="transmembrane region" description="Helical" evidence="1">
    <location>
        <begin position="94"/>
        <end position="119"/>
    </location>
</feature>
<dbReference type="EMBL" id="LNQB01000044">
    <property type="protein sequence ID" value="OAP50143.1"/>
    <property type="molecule type" value="Genomic_DNA"/>
</dbReference>
<keyword evidence="1" id="KW-1133">Transmembrane helix</keyword>
<keyword evidence="1" id="KW-0472">Membrane</keyword>
<protein>
    <recommendedName>
        <fullName evidence="4">Transmembrane protein</fullName>
    </recommendedName>
</protein>
<name>A0A178YTE7_SINSA</name>
<evidence type="ECO:0000313" key="2">
    <source>
        <dbReference type="EMBL" id="OAP50143.1"/>
    </source>
</evidence>
<dbReference type="OrthoDB" id="8386498at2"/>
<feature type="transmembrane region" description="Helical" evidence="1">
    <location>
        <begin position="139"/>
        <end position="161"/>
    </location>
</feature>
<gene>
    <name evidence="2" type="ORF">ATB98_00815</name>
</gene>
<keyword evidence="3" id="KW-1185">Reference proteome</keyword>
<evidence type="ECO:0008006" key="4">
    <source>
        <dbReference type="Google" id="ProtNLM"/>
    </source>
</evidence>